<sequence length="600" mass="68389">MAESSHLMFSASRDLLATPSHEGLACVVNQLFNRQKTYEYERAQALYKFCVANFSNCLTVMLLKVYLHSSDDLVRFRSICLLSETLTGLRNRGSDLSLVALDVVKPLLVSCLTMPEAKKPDTKMLGRIVSCVASNVAKLDRRGWDELGDCMLVLVTTDPVRAFSVFLDLPWLHDGFINRFLKYLVEEIDDVLLNHEERERDEENWTLALETAVKLGIQVSNLETGLDLERAILGTVLKSANQLVMEGKEEFLQRGLAHLAKFLAQDAKMCRYSRNQCGFVSEFAFKISGIGTHTKEAARKISQMVTKLENYVSDQAFELNHSRGFDLDLYRNLKTLSAVEILDMVALSEMDDMSREIAVGRLHDMLCDHTSKIAEIDASEMRQLKELIMSCLNEVGVPENTFKILGKVAFHVTLELLSYQEDKWFEVWDYIASECSTQFERTVYIFQCLTTMMLDDNEYVTPAVNNLLPEIRRSCWVLAFVGGFCAAIHLLELHTRSVEEIVDKMVDSARELVGRGMEVGLVRRAFRDLESIVRKQVDWYGGNEYGFVKALLWKLFEIKGLRMESKMVLWRINVFLEKGTPNVDKELLKSLTQQPLHSSS</sequence>
<keyword evidence="3" id="KW-1185">Reference proteome</keyword>
<name>A0A8X8B2P1_BRACI</name>
<accession>A0A8X8B2P1</accession>
<feature type="domain" description="DUF577" evidence="1">
    <location>
        <begin position="101"/>
        <end position="273"/>
    </location>
</feature>
<dbReference type="PANTHER" id="PTHR31861:SF21">
    <property type="entry name" value="DUF577 DOMAIN-CONTAINING PROTEIN-RELATED"/>
    <property type="match status" value="1"/>
</dbReference>
<evidence type="ECO:0000259" key="1">
    <source>
        <dbReference type="Pfam" id="PF04510"/>
    </source>
</evidence>
<evidence type="ECO:0000313" key="3">
    <source>
        <dbReference type="Proteomes" id="UP000886595"/>
    </source>
</evidence>
<proteinExistence type="predicted"/>
<dbReference type="EMBL" id="JAAMPC010000003">
    <property type="protein sequence ID" value="KAG2318867.1"/>
    <property type="molecule type" value="Genomic_DNA"/>
</dbReference>
<feature type="domain" description="DUF577" evidence="1">
    <location>
        <begin position="381"/>
        <end position="541"/>
    </location>
</feature>
<gene>
    <name evidence="2" type="ORF">Bca52824_012080</name>
</gene>
<dbReference type="Pfam" id="PF04510">
    <property type="entry name" value="DUF577"/>
    <property type="match status" value="2"/>
</dbReference>
<evidence type="ECO:0000313" key="2">
    <source>
        <dbReference type="EMBL" id="KAG2318867.1"/>
    </source>
</evidence>
<dbReference type="InterPro" id="IPR007598">
    <property type="entry name" value="DUF577"/>
</dbReference>
<protein>
    <recommendedName>
        <fullName evidence="1">DUF577 domain-containing protein</fullName>
    </recommendedName>
</protein>
<dbReference type="OrthoDB" id="1048459at2759"/>
<organism evidence="2 3">
    <name type="scientific">Brassica carinata</name>
    <name type="common">Ethiopian mustard</name>
    <name type="synonym">Abyssinian cabbage</name>
    <dbReference type="NCBI Taxonomy" id="52824"/>
    <lineage>
        <taxon>Eukaryota</taxon>
        <taxon>Viridiplantae</taxon>
        <taxon>Streptophyta</taxon>
        <taxon>Embryophyta</taxon>
        <taxon>Tracheophyta</taxon>
        <taxon>Spermatophyta</taxon>
        <taxon>Magnoliopsida</taxon>
        <taxon>eudicotyledons</taxon>
        <taxon>Gunneridae</taxon>
        <taxon>Pentapetalae</taxon>
        <taxon>rosids</taxon>
        <taxon>malvids</taxon>
        <taxon>Brassicales</taxon>
        <taxon>Brassicaceae</taxon>
        <taxon>Brassiceae</taxon>
        <taxon>Brassica</taxon>
    </lineage>
</organism>
<reference evidence="2 3" key="1">
    <citation type="submission" date="2020-02" db="EMBL/GenBank/DDBJ databases">
        <authorList>
            <person name="Ma Q."/>
            <person name="Huang Y."/>
            <person name="Song X."/>
            <person name="Pei D."/>
        </authorList>
    </citation>
    <scope>NUCLEOTIDE SEQUENCE [LARGE SCALE GENOMIC DNA]</scope>
    <source>
        <strain evidence="2">Sxm20200214</strain>
        <tissue evidence="2">Leaf</tissue>
    </source>
</reference>
<dbReference type="Proteomes" id="UP000886595">
    <property type="component" value="Unassembled WGS sequence"/>
</dbReference>
<dbReference type="PANTHER" id="PTHR31861">
    <property type="entry name" value="OS10G0507500 PROTEIN"/>
    <property type="match status" value="1"/>
</dbReference>
<comment type="caution">
    <text evidence="2">The sequence shown here is derived from an EMBL/GenBank/DDBJ whole genome shotgun (WGS) entry which is preliminary data.</text>
</comment>
<dbReference type="AlphaFoldDB" id="A0A8X8B2P1"/>